<dbReference type="EMBL" id="JACXVP010000007">
    <property type="protein sequence ID" value="KAG5597382.1"/>
    <property type="molecule type" value="Genomic_DNA"/>
</dbReference>
<evidence type="ECO:0000313" key="2">
    <source>
        <dbReference type="Proteomes" id="UP000824120"/>
    </source>
</evidence>
<accession>A0A9J5YEF4</accession>
<reference evidence="1 2" key="1">
    <citation type="submission" date="2020-09" db="EMBL/GenBank/DDBJ databases">
        <title>De no assembly of potato wild relative species, Solanum commersonii.</title>
        <authorList>
            <person name="Cho K."/>
        </authorList>
    </citation>
    <scope>NUCLEOTIDE SEQUENCE [LARGE SCALE GENOMIC DNA]</scope>
    <source>
        <strain evidence="1">LZ3.2</strain>
        <tissue evidence="1">Leaf</tissue>
    </source>
</reference>
<proteinExistence type="predicted"/>
<dbReference type="Proteomes" id="UP000824120">
    <property type="component" value="Chromosome 7"/>
</dbReference>
<evidence type="ECO:0000313" key="1">
    <source>
        <dbReference type="EMBL" id="KAG5597382.1"/>
    </source>
</evidence>
<organism evidence="1 2">
    <name type="scientific">Solanum commersonii</name>
    <name type="common">Commerson's wild potato</name>
    <name type="synonym">Commerson's nightshade</name>
    <dbReference type="NCBI Taxonomy" id="4109"/>
    <lineage>
        <taxon>Eukaryota</taxon>
        <taxon>Viridiplantae</taxon>
        <taxon>Streptophyta</taxon>
        <taxon>Embryophyta</taxon>
        <taxon>Tracheophyta</taxon>
        <taxon>Spermatophyta</taxon>
        <taxon>Magnoliopsida</taxon>
        <taxon>eudicotyledons</taxon>
        <taxon>Gunneridae</taxon>
        <taxon>Pentapetalae</taxon>
        <taxon>asterids</taxon>
        <taxon>lamiids</taxon>
        <taxon>Solanales</taxon>
        <taxon>Solanaceae</taxon>
        <taxon>Solanoideae</taxon>
        <taxon>Solaneae</taxon>
        <taxon>Solanum</taxon>
    </lineage>
</organism>
<gene>
    <name evidence="1" type="ORF">H5410_038614</name>
</gene>
<comment type="caution">
    <text evidence="1">The sequence shown here is derived from an EMBL/GenBank/DDBJ whole genome shotgun (WGS) entry which is preliminary data.</text>
</comment>
<dbReference type="AlphaFoldDB" id="A0A9J5YEF4"/>
<keyword evidence="2" id="KW-1185">Reference proteome</keyword>
<protein>
    <submittedName>
        <fullName evidence="1">Uncharacterized protein</fullName>
    </submittedName>
</protein>
<sequence length="62" mass="7402">MEQMERILACYLCKNKPIVQALKNIPKGRKEGTEWLVKEHFCSKFRILKFYITIQSRSNRNA</sequence>
<name>A0A9J5YEF4_SOLCO</name>